<dbReference type="InterPro" id="IPR053231">
    <property type="entry name" value="GPCR_LN-TM7"/>
</dbReference>
<proteinExistence type="predicted"/>
<dbReference type="PROSITE" id="PS50261">
    <property type="entry name" value="G_PROTEIN_RECEP_F2_4"/>
    <property type="match status" value="1"/>
</dbReference>
<dbReference type="OrthoDB" id="6134459at2759"/>
<evidence type="ECO:0000313" key="8">
    <source>
        <dbReference type="EMBL" id="KOF75713.1"/>
    </source>
</evidence>
<keyword evidence="6" id="KW-0732">Signal</keyword>
<reference evidence="8" key="1">
    <citation type="submission" date="2015-07" db="EMBL/GenBank/DDBJ databases">
        <title>MeaNS - Measles Nucleotide Surveillance Program.</title>
        <authorList>
            <person name="Tran T."/>
            <person name="Druce J."/>
        </authorList>
    </citation>
    <scope>NUCLEOTIDE SEQUENCE</scope>
    <source>
        <strain evidence="8">UCB-OBI-ISO-001</strain>
        <tissue evidence="8">Gonad</tissue>
    </source>
</reference>
<dbReference type="GO" id="GO:0016020">
    <property type="term" value="C:membrane"/>
    <property type="evidence" value="ECO:0007669"/>
    <property type="project" value="UniProtKB-SubCell"/>
</dbReference>
<feature type="transmembrane region" description="Helical" evidence="5">
    <location>
        <begin position="379"/>
        <end position="400"/>
    </location>
</feature>
<evidence type="ECO:0000256" key="6">
    <source>
        <dbReference type="SAM" id="SignalP"/>
    </source>
</evidence>
<name>A0A0L8GFJ3_OCTBM</name>
<feature type="domain" description="G-protein coupled receptors family 2 profile 2" evidence="7">
    <location>
        <begin position="377"/>
        <end position="628"/>
    </location>
</feature>
<sequence length="658" mass="74934">METVFAFTVVCLLLFSNIVTHAEYFNNCSPGLCSDPPSHDVPERCSCRPDCYLYKACCSDMVNKSTSNQKQSYPSIYYSCRSIGDPYDYDTYYYQFDRCPPNHGVMEYVNNCENPDSNDQLLNTPAFGKTSKILYRNLYCALCHGEEFILWNLLYGCYSIPKVSFENITNYLKEGDCWPGVKPPEDLKKYLYSCIPFISSCPEDSNKEQTVACESEPMAIIYSFEEFYKNNACAICNGVFAPCFEFYITFAYAEISPPLTILFYSNTNSFMATYTQTRTNRTGVLRTSCPNHVVYDINTNQCRQVIYHPPLNCTSTRLNESEYYITNDGRLYLNNTQRLLNQSEFTRDSQGVISICVNNGTNNISNINGISKYSVAESYITLVGLVISIPALAITIIVYLCIPDLRTLPGKLLINLLSALFVAELLFLISSQVTKFTVLCTSLAVVLHYSFLATFFWMNVMSFVTWNTFSGLTQVQSKGKHTKRFVLYSLYAWTCPLVIVTVSLIFEYIPGNHGFSPDYGNGICWIKNGKSLLCFFLIPVMIILCLNIIAFALSARGLYLARKLSSKYLSKHNKLEFIICVKLFFVMGLTWTFAFLYTFTRIEEFSLLFCILNSFVGLLICLSFLSTNIVRRSIFQNLQKIRDISTKESVDVNPTHNT</sequence>
<dbReference type="Gene3D" id="1.20.1070.10">
    <property type="entry name" value="Rhodopsin 7-helix transmembrane proteins"/>
    <property type="match status" value="1"/>
</dbReference>
<feature type="transmembrane region" description="Helical" evidence="5">
    <location>
        <begin position="575"/>
        <end position="599"/>
    </location>
</feature>
<dbReference type="InterPro" id="IPR017981">
    <property type="entry name" value="GPCR_2-like_7TM"/>
</dbReference>
<gene>
    <name evidence="8" type="ORF">OCBIM_22034329mg</name>
</gene>
<feature type="chain" id="PRO_5005582952" description="G-protein coupled receptors family 2 profile 2 domain-containing protein" evidence="6">
    <location>
        <begin position="23"/>
        <end position="658"/>
    </location>
</feature>
<evidence type="ECO:0000256" key="2">
    <source>
        <dbReference type="ARBA" id="ARBA00022692"/>
    </source>
</evidence>
<dbReference type="STRING" id="37653.A0A0L8GFJ3"/>
<evidence type="ECO:0000256" key="5">
    <source>
        <dbReference type="SAM" id="Phobius"/>
    </source>
</evidence>
<dbReference type="PANTHER" id="PTHR45902">
    <property type="entry name" value="LATROPHILIN RECEPTOR-LIKE PROTEIN A"/>
    <property type="match status" value="1"/>
</dbReference>
<evidence type="ECO:0000256" key="4">
    <source>
        <dbReference type="ARBA" id="ARBA00023136"/>
    </source>
</evidence>
<dbReference type="CDD" id="cd15039">
    <property type="entry name" value="7tmB3_Methuselah-like"/>
    <property type="match status" value="1"/>
</dbReference>
<evidence type="ECO:0000259" key="7">
    <source>
        <dbReference type="PROSITE" id="PS50261"/>
    </source>
</evidence>
<feature type="transmembrane region" description="Helical" evidence="5">
    <location>
        <begin position="605"/>
        <end position="625"/>
    </location>
</feature>
<protein>
    <recommendedName>
        <fullName evidence="7">G-protein coupled receptors family 2 profile 2 domain-containing protein</fullName>
    </recommendedName>
</protein>
<dbReference type="GO" id="GO:0004930">
    <property type="term" value="F:G protein-coupled receptor activity"/>
    <property type="evidence" value="ECO:0007669"/>
    <property type="project" value="InterPro"/>
</dbReference>
<feature type="signal peptide" evidence="6">
    <location>
        <begin position="1"/>
        <end position="22"/>
    </location>
</feature>
<organism evidence="8">
    <name type="scientific">Octopus bimaculoides</name>
    <name type="common">California two-spotted octopus</name>
    <dbReference type="NCBI Taxonomy" id="37653"/>
    <lineage>
        <taxon>Eukaryota</taxon>
        <taxon>Metazoa</taxon>
        <taxon>Spiralia</taxon>
        <taxon>Lophotrochozoa</taxon>
        <taxon>Mollusca</taxon>
        <taxon>Cephalopoda</taxon>
        <taxon>Coleoidea</taxon>
        <taxon>Octopodiformes</taxon>
        <taxon>Octopoda</taxon>
        <taxon>Incirrata</taxon>
        <taxon>Octopodidae</taxon>
        <taxon>Octopus</taxon>
    </lineage>
</organism>
<evidence type="ECO:0000256" key="3">
    <source>
        <dbReference type="ARBA" id="ARBA00022989"/>
    </source>
</evidence>
<keyword evidence="2 5" id="KW-0812">Transmembrane</keyword>
<dbReference type="Pfam" id="PF00002">
    <property type="entry name" value="7tm_2"/>
    <property type="match status" value="1"/>
</dbReference>
<evidence type="ECO:0000256" key="1">
    <source>
        <dbReference type="ARBA" id="ARBA00004141"/>
    </source>
</evidence>
<feature type="transmembrane region" description="Helical" evidence="5">
    <location>
        <begin position="436"/>
        <end position="464"/>
    </location>
</feature>
<feature type="transmembrane region" description="Helical" evidence="5">
    <location>
        <begin position="412"/>
        <end position="430"/>
    </location>
</feature>
<accession>A0A0L8GFJ3</accession>
<keyword evidence="4 5" id="KW-0472">Membrane</keyword>
<dbReference type="InterPro" id="IPR000832">
    <property type="entry name" value="GPCR_2_secretin-like"/>
</dbReference>
<dbReference type="AlphaFoldDB" id="A0A0L8GFJ3"/>
<feature type="transmembrane region" description="Helical" evidence="5">
    <location>
        <begin position="529"/>
        <end position="554"/>
    </location>
</feature>
<feature type="transmembrane region" description="Helical" evidence="5">
    <location>
        <begin position="485"/>
        <end position="509"/>
    </location>
</feature>
<dbReference type="GO" id="GO:0007166">
    <property type="term" value="P:cell surface receptor signaling pathway"/>
    <property type="evidence" value="ECO:0007669"/>
    <property type="project" value="InterPro"/>
</dbReference>
<keyword evidence="3 5" id="KW-1133">Transmembrane helix</keyword>
<comment type="subcellular location">
    <subcellularLocation>
        <location evidence="1">Membrane</location>
        <topology evidence="1">Multi-pass membrane protein</topology>
    </subcellularLocation>
</comment>
<dbReference type="EMBL" id="KQ422016">
    <property type="protein sequence ID" value="KOF75713.1"/>
    <property type="molecule type" value="Genomic_DNA"/>
</dbReference>
<dbReference type="PANTHER" id="PTHR45902:SF1">
    <property type="entry name" value="LATROPHILIN RECEPTOR-LIKE PROTEIN A"/>
    <property type="match status" value="1"/>
</dbReference>